<feature type="domain" description="FHA" evidence="8">
    <location>
        <begin position="27"/>
        <end position="76"/>
    </location>
</feature>
<evidence type="ECO:0000256" key="5">
    <source>
        <dbReference type="ARBA" id="ARBA00023242"/>
    </source>
</evidence>
<keyword evidence="10" id="KW-1185">Reference proteome</keyword>
<feature type="compositionally biased region" description="Basic and acidic residues" evidence="7">
    <location>
        <begin position="868"/>
        <end position="899"/>
    </location>
</feature>
<feature type="compositionally biased region" description="Basic and acidic residues" evidence="7">
    <location>
        <begin position="1269"/>
        <end position="1285"/>
    </location>
</feature>
<feature type="region of interest" description="Disordered" evidence="7">
    <location>
        <begin position="103"/>
        <end position="181"/>
    </location>
</feature>
<name>A0ABR2WT10_9FUNG</name>
<proteinExistence type="predicted"/>
<dbReference type="Pfam" id="PF15276">
    <property type="entry name" value="PP1_bind"/>
    <property type="match status" value="2"/>
</dbReference>
<feature type="region of interest" description="Disordered" evidence="7">
    <location>
        <begin position="254"/>
        <end position="273"/>
    </location>
</feature>
<keyword evidence="2" id="KW-1017">Isopeptide bond</keyword>
<reference evidence="9 10" key="1">
    <citation type="submission" date="2023-04" db="EMBL/GenBank/DDBJ databases">
        <title>Genome of Basidiobolus ranarum AG-B5.</title>
        <authorList>
            <person name="Stajich J.E."/>
            <person name="Carter-House D."/>
            <person name="Gryganskyi A."/>
        </authorList>
    </citation>
    <scope>NUCLEOTIDE SEQUENCE [LARGE SCALE GENOMIC DNA]</scope>
    <source>
        <strain evidence="9 10">AG-B5</strain>
    </source>
</reference>
<dbReference type="EMBL" id="JASJQH010000392">
    <property type="protein sequence ID" value="KAK9764643.1"/>
    <property type="molecule type" value="Genomic_DNA"/>
</dbReference>
<feature type="compositionally biased region" description="Polar residues" evidence="7">
    <location>
        <begin position="1207"/>
        <end position="1217"/>
    </location>
</feature>
<dbReference type="SUPFAM" id="SSF49879">
    <property type="entry name" value="SMAD/FHA domain"/>
    <property type="match status" value="1"/>
</dbReference>
<feature type="region of interest" description="Disordered" evidence="7">
    <location>
        <begin position="743"/>
        <end position="998"/>
    </location>
</feature>
<feature type="compositionally biased region" description="Polar residues" evidence="7">
    <location>
        <begin position="766"/>
        <end position="790"/>
    </location>
</feature>
<keyword evidence="4" id="KW-0832">Ubl conjugation</keyword>
<feature type="compositionally biased region" description="Basic and acidic residues" evidence="7">
    <location>
        <begin position="1069"/>
        <end position="1078"/>
    </location>
</feature>
<dbReference type="Pfam" id="PF00498">
    <property type="entry name" value="FHA"/>
    <property type="match status" value="1"/>
</dbReference>
<feature type="region of interest" description="Disordered" evidence="7">
    <location>
        <begin position="1187"/>
        <end position="1430"/>
    </location>
</feature>
<feature type="compositionally biased region" description="Basic residues" evidence="7">
    <location>
        <begin position="1368"/>
        <end position="1380"/>
    </location>
</feature>
<keyword evidence="3" id="KW-0597">Phosphoprotein</keyword>
<feature type="region of interest" description="Disordered" evidence="7">
    <location>
        <begin position="283"/>
        <end position="350"/>
    </location>
</feature>
<feature type="compositionally biased region" description="Polar residues" evidence="7">
    <location>
        <begin position="1404"/>
        <end position="1417"/>
    </location>
</feature>
<keyword evidence="6" id="KW-0131">Cell cycle</keyword>
<evidence type="ECO:0000313" key="10">
    <source>
        <dbReference type="Proteomes" id="UP001479436"/>
    </source>
</evidence>
<dbReference type="PROSITE" id="PS50006">
    <property type="entry name" value="FHA_DOMAIN"/>
    <property type="match status" value="1"/>
</dbReference>
<dbReference type="InterPro" id="IPR029334">
    <property type="entry name" value="PP1-bd"/>
</dbReference>
<dbReference type="Proteomes" id="UP001479436">
    <property type="component" value="Unassembled WGS sequence"/>
</dbReference>
<comment type="subcellular location">
    <subcellularLocation>
        <location evidence="1">Nucleus</location>
    </subcellularLocation>
</comment>
<dbReference type="PANTHER" id="PTHR21603">
    <property type="entry name" value="ANTIGEN KI-67-LIKE PROTEIN"/>
    <property type="match status" value="1"/>
</dbReference>
<feature type="compositionally biased region" description="Basic and acidic residues" evidence="7">
    <location>
        <begin position="369"/>
        <end position="378"/>
    </location>
</feature>
<comment type="caution">
    <text evidence="9">The sequence shown here is derived from an EMBL/GenBank/DDBJ whole genome shotgun (WGS) entry which is preliminary data.</text>
</comment>
<feature type="region of interest" description="Disordered" evidence="7">
    <location>
        <begin position="1037"/>
        <end position="1155"/>
    </location>
</feature>
<feature type="compositionally biased region" description="Polar residues" evidence="7">
    <location>
        <begin position="815"/>
        <end position="827"/>
    </location>
</feature>
<feature type="compositionally biased region" description="Polar residues" evidence="7">
    <location>
        <begin position="289"/>
        <end position="301"/>
    </location>
</feature>
<dbReference type="CDD" id="cd22673">
    <property type="entry name" value="FHA_Ki67"/>
    <property type="match status" value="1"/>
</dbReference>
<feature type="compositionally biased region" description="Low complexity" evidence="7">
    <location>
        <begin position="984"/>
        <end position="998"/>
    </location>
</feature>
<evidence type="ECO:0000313" key="9">
    <source>
        <dbReference type="EMBL" id="KAK9764643.1"/>
    </source>
</evidence>
<feature type="compositionally biased region" description="Polar residues" evidence="7">
    <location>
        <begin position="1317"/>
        <end position="1338"/>
    </location>
</feature>
<evidence type="ECO:0000256" key="2">
    <source>
        <dbReference type="ARBA" id="ARBA00022499"/>
    </source>
</evidence>
<dbReference type="PANTHER" id="PTHR21603:SF18">
    <property type="entry name" value="ANTIGEN KI-67-LIKE PROTEIN"/>
    <property type="match status" value="1"/>
</dbReference>
<feature type="region of interest" description="Disordered" evidence="7">
    <location>
        <begin position="362"/>
        <end position="415"/>
    </location>
</feature>
<accession>A0ABR2WT10</accession>
<feature type="compositionally biased region" description="Low complexity" evidence="7">
    <location>
        <begin position="791"/>
        <end position="805"/>
    </location>
</feature>
<evidence type="ECO:0000256" key="1">
    <source>
        <dbReference type="ARBA" id="ARBA00004123"/>
    </source>
</evidence>
<sequence>MGYYGSFIVTRRVGGDFKTFPINKKEFLIGKQLSCDVRIYLPQISDVQCKISFEKEGQATLVNFSENGTMINGQSIGKQDRRALKDKDTIAIHDRTFRFEYTLSNESKPRATPHPPKLTRPIAKPKVTSKVPSSKSSSTRPFETSTGASLAGSLKKGAKPVIGSRNQKVGSKDRDTQAAKKIKVAHESGEEKQCEVKHHIEVKQAQEANETCEVKLQDISNIPDTTSNVPSEAQSPSKHFQSEENVSSIVKQKLELSSSEDSSHSTEHGTNAQNLTSHIAEVESVGSGLHSSSTNSVTEATSPKLPKSLFLPNASSPKKRKSIETTPVVQPSTPSRRSSRRRSSLLDHTNLLGNFTSTNLLDEVASDPSDTKEKEASRRKVTFGPNLSPEIFDKALPPNSPLKRGRKTPTGTPALSQSRLRDVFGSSLGSTSVASIRRVRFGPDLSPEIFDKALPPNSPLKKGRQAASGQNTPRKGFSASKPATPSSSLLKNVLKHFRAKESSPITLDTNEETNDSLQLASTLLNVVTSSEESIANLSNSLNTLDTTSNMDSGRSQVGPHSKQISHTSNGSLSSDTKPDIAHAADVRDQSTNGGCSNIITSSESANTSDSNSTTTNVDLAHENMSSLPQSGKKATSTAKHPLSSTIVFESTTPTRRKSLDLTSRSVESICQVEAMGDLLATPSPLTNNRKSLSSDYIEETLTTVQSMNDSEELAIDLGTLEKNDPKQLDLKSMVEDEAIANILSEPHLSTPVQSDNEDDLPESPLASRSTRTPIRGMTPSSYSTALSEYLSSPSKSKTSPKPNTSELVNEKSTDMGLNNATTSPTKSNDVDPIYEASILEQEEQPKGQVGDNESPDGNAISDNSAEGLHGDLVDSDRENNSSNDDRAKPEVNHEAKVNEDIDSTMIPIDIERTPKRRESRLEESGDTNSQSPEEEPYTTTKRMTRSASKSISKTIQVETRVTRSSIRATRSKKEKPELDDESLATSRPTRSSTRATTAAKITETALEAISEEIDTPIRPRSTRQSIKQELKPVIENVDIDTAITDPSEQPKPRTRRTKRTIDESNEVISETHIDEKVKTRSKKDKGDEGEDAVRALQSTTRASKKVRKPIMKNTHDIIEKESTLEKSEDMIEPSSKIASRRTRTQATSGKEPVLNAAKSRKTLETRGGRLVGVIKDIPRTEQLEPVDLAQVEFEPRELRSKRPTTIEAVSQAGQSEKNAAEEDRIITRGASRVSHVAKSKSDETKSSKTRSTRAPKHSSNDKISPVQADVKDDQVKDMDAEEKSTKRSLRRAKVIEDTSLQSSRMSKRNNSKKSISTGKNVSSLRQKVQLPETSQLDVSNPVEKKVTRAKVVNSVEYGKKQEENISPKHTRSTKTTNKRKATIEPEEESIPPVTRKRTKASEVSKPTSRSKNTTSSKVPARQTRLRNRKN</sequence>
<evidence type="ECO:0000256" key="6">
    <source>
        <dbReference type="ARBA" id="ARBA00023306"/>
    </source>
</evidence>
<keyword evidence="5" id="KW-0539">Nucleus</keyword>
<feature type="compositionally biased region" description="Polar residues" evidence="7">
    <location>
        <begin position="324"/>
        <end position="334"/>
    </location>
</feature>
<feature type="compositionally biased region" description="Polar residues" evidence="7">
    <location>
        <begin position="926"/>
        <end position="968"/>
    </location>
</feature>
<feature type="compositionally biased region" description="Polar residues" evidence="7">
    <location>
        <begin position="542"/>
        <end position="555"/>
    </location>
</feature>
<dbReference type="InterPro" id="IPR000253">
    <property type="entry name" value="FHA_dom"/>
</dbReference>
<feature type="region of interest" description="Disordered" evidence="7">
    <location>
        <begin position="450"/>
        <end position="488"/>
    </location>
</feature>
<feature type="compositionally biased region" description="Polar residues" evidence="7">
    <location>
        <begin position="589"/>
        <end position="599"/>
    </location>
</feature>
<dbReference type="Gene3D" id="2.60.200.20">
    <property type="match status" value="1"/>
</dbReference>
<feature type="compositionally biased region" description="Basic residues" evidence="7">
    <location>
        <begin position="1247"/>
        <end position="1256"/>
    </location>
</feature>
<feature type="compositionally biased region" description="Low complexity" evidence="7">
    <location>
        <begin position="124"/>
        <end position="139"/>
    </location>
</feature>
<feature type="compositionally biased region" description="Basic and acidic residues" evidence="7">
    <location>
        <begin position="1357"/>
        <end position="1366"/>
    </location>
</feature>
<gene>
    <name evidence="9" type="primary">MKI67_2</name>
    <name evidence="9" type="ORF">K7432_007700</name>
</gene>
<evidence type="ECO:0000256" key="4">
    <source>
        <dbReference type="ARBA" id="ARBA00022843"/>
    </source>
</evidence>
<evidence type="ECO:0000256" key="3">
    <source>
        <dbReference type="ARBA" id="ARBA00022553"/>
    </source>
</evidence>
<dbReference type="InterPro" id="IPR008984">
    <property type="entry name" value="SMAD_FHA_dom_sf"/>
</dbReference>
<protein>
    <submittedName>
        <fullName evidence="9">Antigen identified by monoclonal antibody Ki-67</fullName>
    </submittedName>
</protein>
<feature type="compositionally biased region" description="Basic and acidic residues" evidence="7">
    <location>
        <begin position="576"/>
        <end position="588"/>
    </location>
</feature>
<feature type="region of interest" description="Disordered" evidence="7">
    <location>
        <begin position="221"/>
        <end position="248"/>
    </location>
</feature>
<dbReference type="SMART" id="SM00240">
    <property type="entry name" value="FHA"/>
    <property type="match status" value="1"/>
</dbReference>
<feature type="compositionally biased region" description="Basic and acidic residues" evidence="7">
    <location>
        <begin position="170"/>
        <end position="181"/>
    </location>
</feature>
<feature type="region of interest" description="Disordered" evidence="7">
    <location>
        <begin position="542"/>
        <end position="616"/>
    </location>
</feature>
<feature type="compositionally biased region" description="Polar residues" evidence="7">
    <location>
        <begin position="562"/>
        <end position="575"/>
    </location>
</feature>
<feature type="compositionally biased region" description="Low complexity" evidence="7">
    <location>
        <begin position="600"/>
        <end position="616"/>
    </location>
</feature>
<evidence type="ECO:0000256" key="7">
    <source>
        <dbReference type="SAM" id="MobiDB-lite"/>
    </source>
</evidence>
<organism evidence="9 10">
    <name type="scientific">Basidiobolus ranarum</name>
    <dbReference type="NCBI Taxonomy" id="34480"/>
    <lineage>
        <taxon>Eukaryota</taxon>
        <taxon>Fungi</taxon>
        <taxon>Fungi incertae sedis</taxon>
        <taxon>Zoopagomycota</taxon>
        <taxon>Entomophthoromycotina</taxon>
        <taxon>Basidiobolomycetes</taxon>
        <taxon>Basidiobolales</taxon>
        <taxon>Basidiobolaceae</taxon>
        <taxon>Basidiobolus</taxon>
    </lineage>
</organism>
<feature type="compositionally biased region" description="Basic and acidic residues" evidence="7">
    <location>
        <begin position="1113"/>
        <end position="1129"/>
    </location>
</feature>
<evidence type="ECO:0000259" key="8">
    <source>
        <dbReference type="PROSITE" id="PS50006"/>
    </source>
</evidence>